<dbReference type="GO" id="GO:0008270">
    <property type="term" value="F:zinc ion binding"/>
    <property type="evidence" value="ECO:0007669"/>
    <property type="project" value="UniProtKB-KW"/>
</dbReference>
<dbReference type="GO" id="GO:0005634">
    <property type="term" value="C:nucleus"/>
    <property type="evidence" value="ECO:0007669"/>
    <property type="project" value="UniProtKB-SubCell"/>
</dbReference>
<feature type="domain" description="C2H2-type" evidence="9">
    <location>
        <begin position="121"/>
        <end position="144"/>
    </location>
</feature>
<evidence type="ECO:0000256" key="4">
    <source>
        <dbReference type="ARBA" id="ARBA00022771"/>
    </source>
</evidence>
<evidence type="ECO:0000256" key="3">
    <source>
        <dbReference type="ARBA" id="ARBA00022737"/>
    </source>
</evidence>
<evidence type="ECO:0000256" key="2">
    <source>
        <dbReference type="ARBA" id="ARBA00022723"/>
    </source>
</evidence>
<dbReference type="GO" id="GO:0000981">
    <property type="term" value="F:DNA-binding transcription factor activity, RNA polymerase II-specific"/>
    <property type="evidence" value="ECO:0007669"/>
    <property type="project" value="TreeGrafter"/>
</dbReference>
<dbReference type="SMART" id="SM00355">
    <property type="entry name" value="ZnF_C2H2"/>
    <property type="match status" value="3"/>
</dbReference>
<dbReference type="AlphaFoldDB" id="A0AAV6UC86"/>
<dbReference type="Proteomes" id="UP000827092">
    <property type="component" value="Unassembled WGS sequence"/>
</dbReference>
<evidence type="ECO:0000256" key="5">
    <source>
        <dbReference type="ARBA" id="ARBA00022833"/>
    </source>
</evidence>
<feature type="region of interest" description="Disordered" evidence="8">
    <location>
        <begin position="162"/>
        <end position="192"/>
    </location>
</feature>
<organism evidence="10 11">
    <name type="scientific">Oedothorax gibbosus</name>
    <dbReference type="NCBI Taxonomy" id="931172"/>
    <lineage>
        <taxon>Eukaryota</taxon>
        <taxon>Metazoa</taxon>
        <taxon>Ecdysozoa</taxon>
        <taxon>Arthropoda</taxon>
        <taxon>Chelicerata</taxon>
        <taxon>Arachnida</taxon>
        <taxon>Araneae</taxon>
        <taxon>Araneomorphae</taxon>
        <taxon>Entelegynae</taxon>
        <taxon>Araneoidea</taxon>
        <taxon>Linyphiidae</taxon>
        <taxon>Erigoninae</taxon>
        <taxon>Oedothorax</taxon>
    </lineage>
</organism>
<keyword evidence="2" id="KW-0479">Metal-binding</keyword>
<accession>A0AAV6UC86</accession>
<dbReference type="SUPFAM" id="SSF57667">
    <property type="entry name" value="beta-beta-alpha zinc fingers"/>
    <property type="match status" value="1"/>
</dbReference>
<keyword evidence="5" id="KW-0862">Zinc</keyword>
<evidence type="ECO:0000313" key="11">
    <source>
        <dbReference type="Proteomes" id="UP000827092"/>
    </source>
</evidence>
<evidence type="ECO:0000256" key="8">
    <source>
        <dbReference type="SAM" id="MobiDB-lite"/>
    </source>
</evidence>
<comment type="subcellular location">
    <subcellularLocation>
        <location evidence="1">Nucleus</location>
    </subcellularLocation>
</comment>
<sequence>MEDYLASNQDPNAIVEAVYDNENDLDDEELHVPINFDTNSPSGTSIIYTHSCPVCKRGFKNVAHLKCHYRRCHRDNMPFLFLMDSSLKCKICDKYFSQPSNLNAHAKTHIKKEKATPVQLYECEICFKTFPRKSSFERHCRYTHYNFFNVKNSSSHSLTYTKEEEPNNCKKDPDQECTDRSYTESSKVKKEM</sequence>
<gene>
    <name evidence="10" type="ORF">JTE90_002908</name>
</gene>
<keyword evidence="6" id="KW-0539">Nucleus</keyword>
<name>A0AAV6UC86_9ARAC</name>
<feature type="domain" description="C2H2-type" evidence="9">
    <location>
        <begin position="50"/>
        <end position="78"/>
    </location>
</feature>
<dbReference type="InterPro" id="IPR013087">
    <property type="entry name" value="Znf_C2H2_type"/>
</dbReference>
<dbReference type="PANTHER" id="PTHR24394:SF29">
    <property type="entry name" value="MYONEURIN"/>
    <property type="match status" value="1"/>
</dbReference>
<dbReference type="EMBL" id="JAFNEN010000527">
    <property type="protein sequence ID" value="KAG8181226.1"/>
    <property type="molecule type" value="Genomic_DNA"/>
</dbReference>
<evidence type="ECO:0000313" key="10">
    <source>
        <dbReference type="EMBL" id="KAG8181226.1"/>
    </source>
</evidence>
<dbReference type="InterPro" id="IPR036236">
    <property type="entry name" value="Znf_C2H2_sf"/>
</dbReference>
<keyword evidence="4 7" id="KW-0863">Zinc-finger</keyword>
<dbReference type="PANTHER" id="PTHR24394">
    <property type="entry name" value="ZINC FINGER PROTEIN"/>
    <property type="match status" value="1"/>
</dbReference>
<evidence type="ECO:0000256" key="7">
    <source>
        <dbReference type="PROSITE-ProRule" id="PRU00042"/>
    </source>
</evidence>
<dbReference type="Pfam" id="PF00096">
    <property type="entry name" value="zf-C2H2"/>
    <property type="match status" value="2"/>
</dbReference>
<feature type="domain" description="C2H2-type" evidence="9">
    <location>
        <begin position="87"/>
        <end position="114"/>
    </location>
</feature>
<dbReference type="Pfam" id="PF12874">
    <property type="entry name" value="zf-met"/>
    <property type="match status" value="1"/>
</dbReference>
<proteinExistence type="predicted"/>
<keyword evidence="3" id="KW-0677">Repeat</keyword>
<protein>
    <recommendedName>
        <fullName evidence="9">C2H2-type domain-containing protein</fullName>
    </recommendedName>
</protein>
<evidence type="ECO:0000256" key="1">
    <source>
        <dbReference type="ARBA" id="ARBA00004123"/>
    </source>
</evidence>
<reference evidence="10 11" key="1">
    <citation type="journal article" date="2022" name="Nat. Ecol. Evol.">
        <title>A masculinizing supergene underlies an exaggerated male reproductive morph in a spider.</title>
        <authorList>
            <person name="Hendrickx F."/>
            <person name="De Corte Z."/>
            <person name="Sonet G."/>
            <person name="Van Belleghem S.M."/>
            <person name="Kostlbacher S."/>
            <person name="Vangestel C."/>
        </authorList>
    </citation>
    <scope>NUCLEOTIDE SEQUENCE [LARGE SCALE GENOMIC DNA]</scope>
    <source>
        <strain evidence="10">W744_W776</strain>
    </source>
</reference>
<dbReference type="PROSITE" id="PS50157">
    <property type="entry name" value="ZINC_FINGER_C2H2_2"/>
    <property type="match status" value="3"/>
</dbReference>
<evidence type="ECO:0000256" key="6">
    <source>
        <dbReference type="ARBA" id="ARBA00023242"/>
    </source>
</evidence>
<dbReference type="Gene3D" id="3.30.160.60">
    <property type="entry name" value="Classic Zinc Finger"/>
    <property type="match status" value="1"/>
</dbReference>
<evidence type="ECO:0000259" key="9">
    <source>
        <dbReference type="PROSITE" id="PS50157"/>
    </source>
</evidence>
<dbReference type="PROSITE" id="PS00028">
    <property type="entry name" value="ZINC_FINGER_C2H2_1"/>
    <property type="match status" value="3"/>
</dbReference>
<keyword evidence="11" id="KW-1185">Reference proteome</keyword>
<comment type="caution">
    <text evidence="10">The sequence shown here is derived from an EMBL/GenBank/DDBJ whole genome shotgun (WGS) entry which is preliminary data.</text>
</comment>